<dbReference type="GO" id="GO:0000226">
    <property type="term" value="P:microtubule cytoskeleton organization"/>
    <property type="evidence" value="ECO:0007669"/>
    <property type="project" value="TreeGrafter"/>
</dbReference>
<dbReference type="GO" id="GO:0015631">
    <property type="term" value="F:tubulin binding"/>
    <property type="evidence" value="ECO:0007669"/>
    <property type="project" value="TreeGrafter"/>
</dbReference>
<evidence type="ECO:0000313" key="8">
    <source>
        <dbReference type="Proteomes" id="UP000037460"/>
    </source>
</evidence>
<proteinExistence type="predicted"/>
<comment type="catalytic activity">
    <reaction evidence="5">
        <text>L-glutamyl-[protein] + L-glutamate + ATP = gamma-L-glutamyl-L-glutamyl-[protein] + ADP + phosphate + H(+)</text>
        <dbReference type="Rhea" id="RHEA:60144"/>
        <dbReference type="Rhea" id="RHEA-COMP:10208"/>
        <dbReference type="Rhea" id="RHEA-COMP:15517"/>
        <dbReference type="ChEBI" id="CHEBI:15378"/>
        <dbReference type="ChEBI" id="CHEBI:29973"/>
        <dbReference type="ChEBI" id="CHEBI:29985"/>
        <dbReference type="ChEBI" id="CHEBI:30616"/>
        <dbReference type="ChEBI" id="CHEBI:43474"/>
        <dbReference type="ChEBI" id="CHEBI:143622"/>
        <dbReference type="ChEBI" id="CHEBI:456216"/>
    </reaction>
    <physiologicalReaction direction="left-to-right" evidence="5">
        <dbReference type="Rhea" id="RHEA:60145"/>
    </physiologicalReaction>
</comment>
<evidence type="ECO:0000256" key="6">
    <source>
        <dbReference type="SAM" id="MobiDB-lite"/>
    </source>
</evidence>
<feature type="region of interest" description="Disordered" evidence="6">
    <location>
        <begin position="1"/>
        <end position="20"/>
    </location>
</feature>
<keyword evidence="8" id="KW-1185">Reference proteome</keyword>
<dbReference type="GO" id="GO:0070740">
    <property type="term" value="F:tubulin-glutamic acid ligase activity"/>
    <property type="evidence" value="ECO:0007669"/>
    <property type="project" value="TreeGrafter"/>
</dbReference>
<keyword evidence="3" id="KW-0067">ATP-binding</keyword>
<dbReference type="GO" id="GO:0036064">
    <property type="term" value="C:ciliary basal body"/>
    <property type="evidence" value="ECO:0007669"/>
    <property type="project" value="TreeGrafter"/>
</dbReference>
<evidence type="ECO:0000256" key="3">
    <source>
        <dbReference type="ARBA" id="ARBA00022840"/>
    </source>
</evidence>
<gene>
    <name evidence="7" type="ORF">Ctob_007597</name>
</gene>
<organism evidence="7 8">
    <name type="scientific">Chrysochromulina tobinii</name>
    <dbReference type="NCBI Taxonomy" id="1460289"/>
    <lineage>
        <taxon>Eukaryota</taxon>
        <taxon>Haptista</taxon>
        <taxon>Haptophyta</taxon>
        <taxon>Prymnesiophyceae</taxon>
        <taxon>Prymnesiales</taxon>
        <taxon>Chrysochromulinaceae</taxon>
        <taxon>Chrysochromulina</taxon>
    </lineage>
</organism>
<keyword evidence="2" id="KW-0547">Nucleotide-binding</keyword>
<dbReference type="Pfam" id="PF03133">
    <property type="entry name" value="TTL"/>
    <property type="match status" value="1"/>
</dbReference>
<reference evidence="8" key="1">
    <citation type="journal article" date="2015" name="PLoS Genet.">
        <title>Genome Sequence and Transcriptome Analyses of Chrysochromulina tobin: Metabolic Tools for Enhanced Algal Fitness in the Prominent Order Prymnesiales (Haptophyceae).</title>
        <authorList>
            <person name="Hovde B.T."/>
            <person name="Deodato C.R."/>
            <person name="Hunsperger H.M."/>
            <person name="Ryken S.A."/>
            <person name="Yost W."/>
            <person name="Jha R.K."/>
            <person name="Patterson J."/>
            <person name="Monnat R.J. Jr."/>
            <person name="Barlow S.B."/>
            <person name="Starkenburg S.R."/>
            <person name="Cattolico R.A."/>
        </authorList>
    </citation>
    <scope>NUCLEOTIDE SEQUENCE</scope>
    <source>
        <strain evidence="8">CCMP291</strain>
    </source>
</reference>
<dbReference type="GO" id="GO:0005524">
    <property type="term" value="F:ATP binding"/>
    <property type="evidence" value="ECO:0007669"/>
    <property type="project" value="UniProtKB-KW"/>
</dbReference>
<dbReference type="PROSITE" id="PS51221">
    <property type="entry name" value="TTL"/>
    <property type="match status" value="1"/>
</dbReference>
<dbReference type="EMBL" id="JWZX01003145">
    <property type="protein sequence ID" value="KOO23916.1"/>
    <property type="molecule type" value="Genomic_DNA"/>
</dbReference>
<evidence type="ECO:0000256" key="4">
    <source>
        <dbReference type="ARBA" id="ARBA00041448"/>
    </source>
</evidence>
<accession>A0A0M0JBH3</accession>
<dbReference type="OrthoDB" id="202825at2759"/>
<name>A0A0M0JBH3_9EUKA</name>
<comment type="caution">
    <text evidence="7">The sequence shown here is derived from an EMBL/GenBank/DDBJ whole genome shotgun (WGS) entry which is preliminary data.</text>
</comment>
<dbReference type="SUPFAM" id="SSF56059">
    <property type="entry name" value="Glutathione synthetase ATP-binding domain-like"/>
    <property type="match status" value="1"/>
</dbReference>
<dbReference type="Gene3D" id="3.30.470.20">
    <property type="entry name" value="ATP-grasp fold, B domain"/>
    <property type="match status" value="1"/>
</dbReference>
<dbReference type="Proteomes" id="UP000037460">
    <property type="component" value="Unassembled WGS sequence"/>
</dbReference>
<sequence>MRPQKLAASTPPEPPPHEPSPGWIVKPAHGSQGQGIRLYNSSAELAARLGSTLFLSESKRVPLVVQPYLRSPRLHHGRKWDVRTYVLVTSATPMRLYLFSEGIVRYSSSVYSPGSTHAGAVLTNTYVGKKLLNTGVGAITGSLADLCDEAPGRELTNSGDGGANFSCEGLMSAMSGAIGGIFLAAEPRLRRVYSKEYAKMVASEEGENGILGGLGGSADPFRCAPCYHLFGVDLIADESGGMHVIEVNVEPDLTLSTEGECAVKRMDGNCSDGSLAYDHTKHAAAFNTVRLVYARTAQAGTLQRMLERNAARIAKLPLLLMPAQPPLPPPPPKPSLGGHLEAAIDLGMEAAEEGQPEAGPRPAVPILLPQVAEYLLDWLRETEASGCFMPVYPSLTHRTAHATQLRLMSTDEQRLQMHALLMLALEDVASGAGRSARGAEGAAARASANSFKRRCESMLSKVPRVKQGAWARRRHIFKQVWDL</sequence>
<keyword evidence="1" id="KW-0436">Ligase</keyword>
<evidence type="ECO:0000313" key="7">
    <source>
        <dbReference type="EMBL" id="KOO23916.1"/>
    </source>
</evidence>
<dbReference type="AlphaFoldDB" id="A0A0M0JBH3"/>
<dbReference type="PANTHER" id="PTHR12241">
    <property type="entry name" value="TUBULIN POLYGLUTAMYLASE"/>
    <property type="match status" value="1"/>
</dbReference>
<evidence type="ECO:0000256" key="5">
    <source>
        <dbReference type="ARBA" id="ARBA00049274"/>
    </source>
</evidence>
<evidence type="ECO:0000256" key="2">
    <source>
        <dbReference type="ARBA" id="ARBA00022741"/>
    </source>
</evidence>
<dbReference type="InterPro" id="IPR004344">
    <property type="entry name" value="TTL/TTLL_fam"/>
</dbReference>
<protein>
    <recommendedName>
        <fullName evidence="4">Tubulin--tyrosine ligase-like protein 5</fullName>
    </recommendedName>
</protein>
<evidence type="ECO:0000256" key="1">
    <source>
        <dbReference type="ARBA" id="ARBA00022598"/>
    </source>
</evidence>
<dbReference type="PANTHER" id="PTHR12241:SF145">
    <property type="entry name" value="TUBULIN POLYGLUTAMYLASE TTLL5"/>
    <property type="match status" value="1"/>
</dbReference>